<sequence>MKAYIRSIDERAWMTMEEGYLSLNKSENGVTVSKPRSEWLTNEFELAKWHHRAPKAKNKGLALKVVKEASSSEDDDEIALLVRKFIKFLRKGVKPSGKYSRENKVKNSFTSPYERSGHAKSNRKVQCFKCKKLGHYALDCLIGDTKKDKKGKAMAATWSEDDDSSDRESSNDESSSEEELVSNFVAFMTSHSILEDICQDSFDKEVDPNHQECLSDNPTYVDLLAKVKCLEKDLKVALREVVEKDDLIKLQVDEFVSTTRRFLGEKNALAKKLR</sequence>
<reference evidence="4" key="2">
    <citation type="submission" date="2023-02" db="EMBL/GenBank/DDBJ databases">
        <authorList>
            <person name="Swenson N.G."/>
            <person name="Wegrzyn J.L."/>
            <person name="Mcevoy S.L."/>
        </authorList>
    </citation>
    <scope>NUCLEOTIDE SEQUENCE</scope>
    <source>
        <strain evidence="4">91603</strain>
        <tissue evidence="4">Leaf</tissue>
    </source>
</reference>
<evidence type="ECO:0000313" key="5">
    <source>
        <dbReference type="Proteomes" id="UP001064489"/>
    </source>
</evidence>
<dbReference type="SUPFAM" id="SSF57756">
    <property type="entry name" value="Retrovirus zinc finger-like domains"/>
    <property type="match status" value="1"/>
</dbReference>
<dbReference type="PROSITE" id="PS50158">
    <property type="entry name" value="ZF_CCHC"/>
    <property type="match status" value="1"/>
</dbReference>
<evidence type="ECO:0000256" key="1">
    <source>
        <dbReference type="PROSITE-ProRule" id="PRU00047"/>
    </source>
</evidence>
<evidence type="ECO:0000256" key="2">
    <source>
        <dbReference type="SAM" id="MobiDB-lite"/>
    </source>
</evidence>
<keyword evidence="5" id="KW-1185">Reference proteome</keyword>
<protein>
    <recommendedName>
        <fullName evidence="3">CCHC-type domain-containing protein</fullName>
    </recommendedName>
</protein>
<organism evidence="4 5">
    <name type="scientific">Acer negundo</name>
    <name type="common">Box elder</name>
    <dbReference type="NCBI Taxonomy" id="4023"/>
    <lineage>
        <taxon>Eukaryota</taxon>
        <taxon>Viridiplantae</taxon>
        <taxon>Streptophyta</taxon>
        <taxon>Embryophyta</taxon>
        <taxon>Tracheophyta</taxon>
        <taxon>Spermatophyta</taxon>
        <taxon>Magnoliopsida</taxon>
        <taxon>eudicotyledons</taxon>
        <taxon>Gunneridae</taxon>
        <taxon>Pentapetalae</taxon>
        <taxon>rosids</taxon>
        <taxon>malvids</taxon>
        <taxon>Sapindales</taxon>
        <taxon>Sapindaceae</taxon>
        <taxon>Hippocastanoideae</taxon>
        <taxon>Acereae</taxon>
        <taxon>Acer</taxon>
    </lineage>
</organism>
<dbReference type="InterPro" id="IPR001878">
    <property type="entry name" value="Znf_CCHC"/>
</dbReference>
<feature type="domain" description="CCHC-type" evidence="3">
    <location>
        <begin position="127"/>
        <end position="140"/>
    </location>
</feature>
<name>A0AAD5NX40_ACENE</name>
<evidence type="ECO:0000259" key="3">
    <source>
        <dbReference type="PROSITE" id="PS50158"/>
    </source>
</evidence>
<dbReference type="GO" id="GO:0008270">
    <property type="term" value="F:zinc ion binding"/>
    <property type="evidence" value="ECO:0007669"/>
    <property type="project" value="UniProtKB-KW"/>
</dbReference>
<keyword evidence="1" id="KW-0863">Zinc-finger</keyword>
<keyword evidence="1" id="KW-0862">Zinc</keyword>
<evidence type="ECO:0000313" key="4">
    <source>
        <dbReference type="EMBL" id="KAI9186525.1"/>
    </source>
</evidence>
<reference evidence="4" key="1">
    <citation type="journal article" date="2022" name="Plant J.">
        <title>Strategies of tolerance reflected in two North American maple genomes.</title>
        <authorList>
            <person name="McEvoy S.L."/>
            <person name="Sezen U.U."/>
            <person name="Trouern-Trend A."/>
            <person name="McMahon S.M."/>
            <person name="Schaberg P.G."/>
            <person name="Yang J."/>
            <person name="Wegrzyn J.L."/>
            <person name="Swenson N.G."/>
        </authorList>
    </citation>
    <scope>NUCLEOTIDE SEQUENCE</scope>
    <source>
        <strain evidence="4">91603</strain>
    </source>
</reference>
<dbReference type="EMBL" id="JAJSOW010000100">
    <property type="protein sequence ID" value="KAI9186525.1"/>
    <property type="molecule type" value="Genomic_DNA"/>
</dbReference>
<proteinExistence type="predicted"/>
<dbReference type="AlphaFoldDB" id="A0AAD5NX40"/>
<dbReference type="Gene3D" id="4.10.60.10">
    <property type="entry name" value="Zinc finger, CCHC-type"/>
    <property type="match status" value="1"/>
</dbReference>
<dbReference type="GO" id="GO:0003676">
    <property type="term" value="F:nucleic acid binding"/>
    <property type="evidence" value="ECO:0007669"/>
    <property type="project" value="InterPro"/>
</dbReference>
<accession>A0AAD5NX40</accession>
<feature type="region of interest" description="Disordered" evidence="2">
    <location>
        <begin position="153"/>
        <end position="178"/>
    </location>
</feature>
<gene>
    <name evidence="4" type="ORF">LWI28_018153</name>
</gene>
<keyword evidence="1" id="KW-0479">Metal-binding</keyword>
<dbReference type="Proteomes" id="UP001064489">
    <property type="component" value="Chromosome 3"/>
</dbReference>
<dbReference type="InterPro" id="IPR036875">
    <property type="entry name" value="Znf_CCHC_sf"/>
</dbReference>
<comment type="caution">
    <text evidence="4">The sequence shown here is derived from an EMBL/GenBank/DDBJ whole genome shotgun (WGS) entry which is preliminary data.</text>
</comment>